<dbReference type="InterPro" id="IPR013783">
    <property type="entry name" value="Ig-like_fold"/>
</dbReference>
<dbReference type="InterPro" id="IPR003961">
    <property type="entry name" value="FN3_dom"/>
</dbReference>
<dbReference type="InterPro" id="IPR039568">
    <property type="entry name" value="Peptidase_MA-like_dom"/>
</dbReference>
<reference evidence="2 3" key="1">
    <citation type="submission" date="2019-08" db="EMBL/GenBank/DDBJ databases">
        <title>Isolation and enrichment of carboxydotrophic bacteria from anaerobic sludge for the production of bio-based chemicals from syngas.</title>
        <authorList>
            <person name="Antares A.L."/>
            <person name="Moreira J."/>
            <person name="Diender M."/>
            <person name="Parshina S.N."/>
            <person name="Stams A.J.M."/>
            <person name="Alves M."/>
            <person name="Alves J.I."/>
            <person name="Sousa D.Z."/>
        </authorList>
    </citation>
    <scope>NUCLEOTIDE SEQUENCE [LARGE SCALE GENOMIC DNA]</scope>
    <source>
        <strain evidence="2 3">JM</strain>
    </source>
</reference>
<sequence length="748" mass="79864">MKIRVTAEDGSAATYGVQLLDNQPVVGTVSNLQLIPDSGDVHIKFDQPASMIGVKGFDIYLTADGMNWTHKQTVSIADGYDRDKLFISAAVVASMLDTTADYTQVKVITLGDTGYTNSEIIFPFAFKITKDATRVSVEAQRNADGSIRVTLPENKAADQTYLYQLIDANHNLRMSSLIPSNDELAWQDARTFNLPPSIVESTDTAIKIMRVTNGSTTGITATTLADSSIKEDGSDVGQTLVAPTNLTAITGDRQAVLNWNAPANATDYSLYVRNAESETPSEVASGITGTTYTATGLTPGQTYYYTVKASAQNYITSLASNEASVIANVTLTGDSLSGNRLIVINSSLEAGTAQNTGVIGNIVAPSSEMLLSDIPGESFQLNPEIPFAGGAADGSVNTSIEPTVTSTIVGDTRNFFTHNFVTTNSDITAGRCAYIGANVEVWVEATGNPVQLDNTDAAVLGKEFDTNIYDLVTSKFYTASDVDNNQKIIILCYDIKDGYSGSGGYVGGFYDPNDTVAGATSNNGEVLYIDTDPAIGVEKDMTRAKSTMVHEFQHLVNFNCNKNQGGQMATWLNEALSMAAEHLYEGVQSERISYYSSSDAIAAGRSVFDWSNTDVLSSYAQSYVFAEYLSSQASLAKGGGQTDIFARIITDPGDEITALTNTIHSEISPDYGLIEMLPDFRVATVLKAPVGKYGFGAESASFTDLVPKVSNATNTSLVGGGALIKNITGTTFFVPETHGADMRYISVY</sequence>
<evidence type="ECO:0000313" key="3">
    <source>
        <dbReference type="Proteomes" id="UP000322619"/>
    </source>
</evidence>
<dbReference type="Gene3D" id="2.60.40.10">
    <property type="entry name" value="Immunoglobulins"/>
    <property type="match status" value="1"/>
</dbReference>
<evidence type="ECO:0000259" key="1">
    <source>
        <dbReference type="PROSITE" id="PS50853"/>
    </source>
</evidence>
<organism evidence="2 3">
    <name type="scientific">Acetobacterium wieringae</name>
    <dbReference type="NCBI Taxonomy" id="52694"/>
    <lineage>
        <taxon>Bacteria</taxon>
        <taxon>Bacillati</taxon>
        <taxon>Bacillota</taxon>
        <taxon>Clostridia</taxon>
        <taxon>Eubacteriales</taxon>
        <taxon>Eubacteriaceae</taxon>
        <taxon>Acetobacterium</taxon>
    </lineage>
</organism>
<gene>
    <name evidence="2" type="ORF">FXB42_00125</name>
</gene>
<dbReference type="CDD" id="cd00063">
    <property type="entry name" value="FN3"/>
    <property type="match status" value="1"/>
</dbReference>
<dbReference type="SUPFAM" id="SSF49265">
    <property type="entry name" value="Fibronectin type III"/>
    <property type="match status" value="1"/>
</dbReference>
<dbReference type="EMBL" id="VSLA01000002">
    <property type="protein sequence ID" value="TYC88062.1"/>
    <property type="molecule type" value="Genomic_DNA"/>
</dbReference>
<proteinExistence type="predicted"/>
<dbReference type="Pfam" id="PF00041">
    <property type="entry name" value="fn3"/>
    <property type="match status" value="1"/>
</dbReference>
<evidence type="ECO:0000313" key="2">
    <source>
        <dbReference type="EMBL" id="TYC88062.1"/>
    </source>
</evidence>
<accession>A0A5D0WUU8</accession>
<dbReference type="RefSeq" id="WP_148636240.1">
    <property type="nucleotide sequence ID" value="NZ_VSLA01000002.1"/>
</dbReference>
<name>A0A5D0WUU8_9FIRM</name>
<dbReference type="SMART" id="SM00060">
    <property type="entry name" value="FN3"/>
    <property type="match status" value="1"/>
</dbReference>
<protein>
    <recommendedName>
        <fullName evidence="1">Fibronectin type-III domain-containing protein</fullName>
    </recommendedName>
</protein>
<comment type="caution">
    <text evidence="2">The sequence shown here is derived from an EMBL/GenBank/DDBJ whole genome shotgun (WGS) entry which is preliminary data.</text>
</comment>
<dbReference type="InterPro" id="IPR036116">
    <property type="entry name" value="FN3_sf"/>
</dbReference>
<dbReference type="Pfam" id="PF13485">
    <property type="entry name" value="Peptidase_MA_2"/>
    <property type="match status" value="1"/>
</dbReference>
<dbReference type="AlphaFoldDB" id="A0A5D0WUU8"/>
<feature type="domain" description="Fibronectin type-III" evidence="1">
    <location>
        <begin position="242"/>
        <end position="335"/>
    </location>
</feature>
<dbReference type="Proteomes" id="UP000322619">
    <property type="component" value="Unassembled WGS sequence"/>
</dbReference>
<dbReference type="PROSITE" id="PS50853">
    <property type="entry name" value="FN3"/>
    <property type="match status" value="1"/>
</dbReference>